<feature type="domain" description="DUF5709" evidence="2">
    <location>
        <begin position="83"/>
        <end position="125"/>
    </location>
</feature>
<evidence type="ECO:0000256" key="1">
    <source>
        <dbReference type="SAM" id="MobiDB-lite"/>
    </source>
</evidence>
<dbReference type="EMBL" id="JACHMN010000002">
    <property type="protein sequence ID" value="MBB5867862.1"/>
    <property type="molecule type" value="Genomic_DNA"/>
</dbReference>
<dbReference type="RefSeq" id="WP_246466193.1">
    <property type="nucleotide sequence ID" value="NZ_JACHMN010000002.1"/>
</dbReference>
<keyword evidence="4" id="KW-1185">Reference proteome</keyword>
<organism evidence="3 4">
    <name type="scientific">Allocatelliglobosispora scoriae</name>
    <dbReference type="NCBI Taxonomy" id="643052"/>
    <lineage>
        <taxon>Bacteria</taxon>
        <taxon>Bacillati</taxon>
        <taxon>Actinomycetota</taxon>
        <taxon>Actinomycetes</taxon>
        <taxon>Micromonosporales</taxon>
        <taxon>Micromonosporaceae</taxon>
        <taxon>Allocatelliglobosispora</taxon>
    </lineage>
</organism>
<feature type="compositionally biased region" description="Polar residues" evidence="1">
    <location>
        <begin position="56"/>
        <end position="67"/>
    </location>
</feature>
<dbReference type="Pfam" id="PF18970">
    <property type="entry name" value="DUF5709"/>
    <property type="match status" value="1"/>
</dbReference>
<comment type="caution">
    <text evidence="3">The sequence shown here is derived from an EMBL/GenBank/DDBJ whole genome shotgun (WGS) entry which is preliminary data.</text>
</comment>
<sequence length="134" mass="14069">MIEPQSPSPEDDGIPGYADDTSTAEDRGVRLTSPDDSAPALPVDGPDLSQAFGVTEAQSRHGQSLSQKLAREEPDRFRPGDDSEHVGRLVAPDAGSGLDDEAESIGYDSGEQEGLSAEEAAMHILPTDADPPLD</sequence>
<evidence type="ECO:0000313" key="3">
    <source>
        <dbReference type="EMBL" id="MBB5867862.1"/>
    </source>
</evidence>
<reference evidence="3 4" key="1">
    <citation type="submission" date="2020-08" db="EMBL/GenBank/DDBJ databases">
        <title>Sequencing the genomes of 1000 actinobacteria strains.</title>
        <authorList>
            <person name="Klenk H.-P."/>
        </authorList>
    </citation>
    <scope>NUCLEOTIDE SEQUENCE [LARGE SCALE GENOMIC DNA]</scope>
    <source>
        <strain evidence="3 4">DSM 45362</strain>
    </source>
</reference>
<dbReference type="Proteomes" id="UP000587527">
    <property type="component" value="Unassembled WGS sequence"/>
</dbReference>
<evidence type="ECO:0000259" key="2">
    <source>
        <dbReference type="Pfam" id="PF18970"/>
    </source>
</evidence>
<gene>
    <name evidence="3" type="ORF">F4553_001241</name>
</gene>
<evidence type="ECO:0000313" key="4">
    <source>
        <dbReference type="Proteomes" id="UP000587527"/>
    </source>
</evidence>
<feature type="region of interest" description="Disordered" evidence="1">
    <location>
        <begin position="1"/>
        <end position="116"/>
    </location>
</feature>
<accession>A0A841BM79</accession>
<proteinExistence type="predicted"/>
<dbReference type="AlphaFoldDB" id="A0A841BM79"/>
<feature type="compositionally biased region" description="Basic and acidic residues" evidence="1">
    <location>
        <begin position="69"/>
        <end position="87"/>
    </location>
</feature>
<protein>
    <recommendedName>
        <fullName evidence="2">DUF5709 domain-containing protein</fullName>
    </recommendedName>
</protein>
<name>A0A841BM79_9ACTN</name>
<dbReference type="InterPro" id="IPR043763">
    <property type="entry name" value="DUF5709"/>
</dbReference>